<protein>
    <submittedName>
        <fullName evidence="2">Uncharacterized protein</fullName>
    </submittedName>
</protein>
<sequence>MDNLTLKSIKLGERLLFIFKLQLFWLIATFRYFVVAGIFPATTVVIEKLHQVFQQSEGINDLTRQNFLKETKAYLKQANQVGYLALLIFIIFFLDLHISAQLIQDHYLHYPLLVLFAVVAVSFLYLFPCLARYELTVINSFKQAFFLVLSNITNTIAMILGIGLVLILLILLPFFIIMPIPLFLLPVAWFSYQAMIKLEKNQ</sequence>
<proteinExistence type="predicted"/>
<evidence type="ECO:0000313" key="2">
    <source>
        <dbReference type="EMBL" id="OTP10021.1"/>
    </source>
</evidence>
<comment type="caution">
    <text evidence="2">The sequence shown here is derived from an EMBL/GenBank/DDBJ whole genome shotgun (WGS) entry which is preliminary data.</text>
</comment>
<evidence type="ECO:0000313" key="3">
    <source>
        <dbReference type="Proteomes" id="UP000194933"/>
    </source>
</evidence>
<dbReference type="Pfam" id="PF04854">
    <property type="entry name" value="DUF624"/>
    <property type="match status" value="1"/>
</dbReference>
<name>A0A242JYL9_9ENTE</name>
<keyword evidence="3" id="KW-1185">Reference proteome</keyword>
<dbReference type="InterPro" id="IPR006938">
    <property type="entry name" value="DUF624"/>
</dbReference>
<keyword evidence="1" id="KW-1133">Transmembrane helix</keyword>
<dbReference type="STRING" id="1987383.A5844_001718"/>
<dbReference type="RefSeq" id="WP_086284807.1">
    <property type="nucleotide sequence ID" value="NZ_NGMO01000003.1"/>
</dbReference>
<feature type="transmembrane region" description="Helical" evidence="1">
    <location>
        <begin position="81"/>
        <end position="100"/>
    </location>
</feature>
<evidence type="ECO:0000256" key="1">
    <source>
        <dbReference type="SAM" id="Phobius"/>
    </source>
</evidence>
<keyword evidence="1" id="KW-0812">Transmembrane</keyword>
<feature type="transmembrane region" description="Helical" evidence="1">
    <location>
        <begin position="23"/>
        <end position="46"/>
    </location>
</feature>
<feature type="transmembrane region" description="Helical" evidence="1">
    <location>
        <begin position="145"/>
        <end position="168"/>
    </location>
</feature>
<accession>A0A242JYL9</accession>
<reference evidence="2 3" key="1">
    <citation type="submission" date="2017-05" db="EMBL/GenBank/DDBJ databases">
        <title>The Genome Sequence of Enterococcus sp. 10A9_DIV0425.</title>
        <authorList>
            <consortium name="The Broad Institute Genomics Platform"/>
            <consortium name="The Broad Institute Genomic Center for Infectious Diseases"/>
            <person name="Earl A."/>
            <person name="Manson A."/>
            <person name="Schwartman J."/>
            <person name="Gilmore M."/>
            <person name="Abouelleil A."/>
            <person name="Cao P."/>
            <person name="Chapman S."/>
            <person name="Cusick C."/>
            <person name="Shea T."/>
            <person name="Young S."/>
            <person name="Neafsey D."/>
            <person name="Nusbaum C."/>
            <person name="Birren B."/>
        </authorList>
    </citation>
    <scope>NUCLEOTIDE SEQUENCE [LARGE SCALE GENOMIC DNA]</scope>
    <source>
        <strain evidence="2 3">10A9_DIV0425</strain>
    </source>
</reference>
<keyword evidence="1" id="KW-0472">Membrane</keyword>
<organism evidence="2 3">
    <name type="scientific">Candidatus Enterococcus wittei</name>
    <dbReference type="NCBI Taxonomy" id="1987383"/>
    <lineage>
        <taxon>Bacteria</taxon>
        <taxon>Bacillati</taxon>
        <taxon>Bacillota</taxon>
        <taxon>Bacilli</taxon>
        <taxon>Lactobacillales</taxon>
        <taxon>Enterococcaceae</taxon>
        <taxon>Enterococcus</taxon>
    </lineage>
</organism>
<gene>
    <name evidence="2" type="ORF">A5844_001718</name>
</gene>
<dbReference type="EMBL" id="NGMO01000003">
    <property type="protein sequence ID" value="OTP10021.1"/>
    <property type="molecule type" value="Genomic_DNA"/>
</dbReference>
<feature type="transmembrane region" description="Helical" evidence="1">
    <location>
        <begin position="112"/>
        <end position="133"/>
    </location>
</feature>
<dbReference type="Proteomes" id="UP000194933">
    <property type="component" value="Unassembled WGS sequence"/>
</dbReference>
<feature type="transmembrane region" description="Helical" evidence="1">
    <location>
        <begin position="174"/>
        <end position="192"/>
    </location>
</feature>
<dbReference type="AlphaFoldDB" id="A0A242JYL9"/>